<keyword evidence="4" id="KW-0479">Metal-binding</keyword>
<dbReference type="InterPro" id="IPR053378">
    <property type="entry name" value="Prenyl_diphosphate_synthase"/>
</dbReference>
<gene>
    <name evidence="7" type="ORF">METZ01_LOCUS8345</name>
</gene>
<evidence type="ECO:0000256" key="1">
    <source>
        <dbReference type="ARBA" id="ARBA00001946"/>
    </source>
</evidence>
<dbReference type="Gene3D" id="1.10.600.10">
    <property type="entry name" value="Farnesyl Diphosphate Synthase"/>
    <property type="match status" value="1"/>
</dbReference>
<dbReference type="PANTHER" id="PTHR43281">
    <property type="entry name" value="FARNESYL DIPHOSPHATE SYNTHASE"/>
    <property type="match status" value="1"/>
</dbReference>
<dbReference type="SUPFAM" id="SSF48576">
    <property type="entry name" value="Terpenoid synthases"/>
    <property type="match status" value="1"/>
</dbReference>
<dbReference type="GO" id="GO:0005737">
    <property type="term" value="C:cytoplasm"/>
    <property type="evidence" value="ECO:0007669"/>
    <property type="project" value="UniProtKB-ARBA"/>
</dbReference>
<protein>
    <recommendedName>
        <fullName evidence="8">Geranyl transferase</fullName>
    </recommendedName>
</protein>
<name>A0A381NLL2_9ZZZZ</name>
<dbReference type="FunFam" id="1.10.600.10:FF:000001">
    <property type="entry name" value="Geranylgeranyl diphosphate synthase"/>
    <property type="match status" value="1"/>
</dbReference>
<evidence type="ECO:0000256" key="4">
    <source>
        <dbReference type="ARBA" id="ARBA00022723"/>
    </source>
</evidence>
<evidence type="ECO:0000256" key="2">
    <source>
        <dbReference type="ARBA" id="ARBA00006706"/>
    </source>
</evidence>
<comment type="similarity">
    <text evidence="2">Belongs to the FPP/GGPP synthase family.</text>
</comment>
<dbReference type="AlphaFoldDB" id="A0A381NLL2"/>
<evidence type="ECO:0000256" key="3">
    <source>
        <dbReference type="ARBA" id="ARBA00022679"/>
    </source>
</evidence>
<dbReference type="GO" id="GO:0008299">
    <property type="term" value="P:isoprenoid biosynthetic process"/>
    <property type="evidence" value="ECO:0007669"/>
    <property type="project" value="UniProtKB-KW"/>
</dbReference>
<dbReference type="SFLD" id="SFLDS00005">
    <property type="entry name" value="Isoprenoid_Synthase_Type_I"/>
    <property type="match status" value="1"/>
</dbReference>
<dbReference type="CDD" id="cd00685">
    <property type="entry name" value="Trans_IPPS_HT"/>
    <property type="match status" value="1"/>
</dbReference>
<dbReference type="InterPro" id="IPR033749">
    <property type="entry name" value="Polyprenyl_synt_CS"/>
</dbReference>
<proteinExistence type="inferred from homology"/>
<dbReference type="PROSITE" id="PS00444">
    <property type="entry name" value="POLYPRENYL_SYNTHASE_2"/>
    <property type="match status" value="1"/>
</dbReference>
<dbReference type="InterPro" id="IPR008949">
    <property type="entry name" value="Isoprenoid_synthase_dom_sf"/>
</dbReference>
<dbReference type="GO" id="GO:0004659">
    <property type="term" value="F:prenyltransferase activity"/>
    <property type="evidence" value="ECO:0007669"/>
    <property type="project" value="InterPro"/>
</dbReference>
<evidence type="ECO:0000256" key="6">
    <source>
        <dbReference type="ARBA" id="ARBA00023229"/>
    </source>
</evidence>
<dbReference type="InterPro" id="IPR000092">
    <property type="entry name" value="Polyprenyl_synt"/>
</dbReference>
<evidence type="ECO:0000313" key="7">
    <source>
        <dbReference type="EMBL" id="SUZ55491.1"/>
    </source>
</evidence>
<keyword evidence="6" id="KW-0414">Isoprene biosynthesis</keyword>
<dbReference type="EMBL" id="UINC01000444">
    <property type="protein sequence ID" value="SUZ55491.1"/>
    <property type="molecule type" value="Genomic_DNA"/>
</dbReference>
<dbReference type="GO" id="GO:0046872">
    <property type="term" value="F:metal ion binding"/>
    <property type="evidence" value="ECO:0007669"/>
    <property type="project" value="UniProtKB-KW"/>
</dbReference>
<dbReference type="SFLD" id="SFLDG01017">
    <property type="entry name" value="Polyprenyl_Transferase_Like"/>
    <property type="match status" value="1"/>
</dbReference>
<comment type="cofactor">
    <cofactor evidence="1">
        <name>Mg(2+)</name>
        <dbReference type="ChEBI" id="CHEBI:18420"/>
    </cofactor>
</comment>
<keyword evidence="3" id="KW-0808">Transferase</keyword>
<dbReference type="NCBIfam" id="NF045485">
    <property type="entry name" value="FPPsyn"/>
    <property type="match status" value="1"/>
</dbReference>
<accession>A0A381NLL2</accession>
<reference evidence="7" key="1">
    <citation type="submission" date="2018-05" db="EMBL/GenBank/DDBJ databases">
        <authorList>
            <person name="Lanie J.A."/>
            <person name="Ng W.-L."/>
            <person name="Kazmierczak K.M."/>
            <person name="Andrzejewski T.M."/>
            <person name="Davidsen T.M."/>
            <person name="Wayne K.J."/>
            <person name="Tettelin H."/>
            <person name="Glass J.I."/>
            <person name="Rusch D."/>
            <person name="Podicherti R."/>
            <person name="Tsui H.-C.T."/>
            <person name="Winkler M.E."/>
        </authorList>
    </citation>
    <scope>NUCLEOTIDE SEQUENCE</scope>
</reference>
<dbReference type="PANTHER" id="PTHR43281:SF1">
    <property type="entry name" value="FARNESYL DIPHOSPHATE SYNTHASE"/>
    <property type="match status" value="1"/>
</dbReference>
<evidence type="ECO:0000256" key="5">
    <source>
        <dbReference type="ARBA" id="ARBA00022842"/>
    </source>
</evidence>
<keyword evidence="5" id="KW-0460">Magnesium</keyword>
<dbReference type="Pfam" id="PF00348">
    <property type="entry name" value="polyprenyl_synt"/>
    <property type="match status" value="1"/>
</dbReference>
<sequence length="288" mass="31018">MLQCQQKVNKSLNIHLNRDMPSQILRDAMAYACIGSGKRIRPALVYGSTLAVGGELDLADNAACAVELIHSYSLVHDDLPVMDDDDLRRGKPSLHKAFDEATAILVGDALQSQSFQLLAEPLAALDEGIQLRMIQILAEASGANGMVGGQALDFQVTGQSLDLAKLETMHKSKTGAIIRACVKLGALCKSSVSAEQLSALDKYGECIGLAFQVHDDILDVTAKTKTLGKPQGSDEQLKKPTYVSLLGLNGAHLRANDLKDQALESLTKFPENANLLRKLATYIVDRAH</sequence>
<evidence type="ECO:0008006" key="8">
    <source>
        <dbReference type="Google" id="ProtNLM"/>
    </source>
</evidence>
<dbReference type="PROSITE" id="PS00723">
    <property type="entry name" value="POLYPRENYL_SYNTHASE_1"/>
    <property type="match status" value="1"/>
</dbReference>
<organism evidence="7">
    <name type="scientific">marine metagenome</name>
    <dbReference type="NCBI Taxonomy" id="408172"/>
    <lineage>
        <taxon>unclassified sequences</taxon>
        <taxon>metagenomes</taxon>
        <taxon>ecological metagenomes</taxon>
    </lineage>
</organism>